<proteinExistence type="predicted"/>
<sequence length="40" mass="4606">MPWEEPYPREVTGDHRSRAAVPVTLDHLARFEADEPFVLA</sequence>
<dbReference type="Proteomes" id="UP001597183">
    <property type="component" value="Unassembled WGS sequence"/>
</dbReference>
<dbReference type="EMBL" id="JBHTMK010000031">
    <property type="protein sequence ID" value="MFD1368072.1"/>
    <property type="molecule type" value="Genomic_DNA"/>
</dbReference>
<accession>A0ABW4ADA5</accession>
<protein>
    <submittedName>
        <fullName evidence="1">Uncharacterized protein</fullName>
    </submittedName>
</protein>
<evidence type="ECO:0000313" key="2">
    <source>
        <dbReference type="Proteomes" id="UP001597183"/>
    </source>
</evidence>
<name>A0ABW4ADA5_9ACTN</name>
<dbReference type="RefSeq" id="WP_317787476.1">
    <property type="nucleotide sequence ID" value="NZ_AP028461.1"/>
</dbReference>
<organism evidence="1 2">
    <name type="scientific">Actinoplanes sichuanensis</name>
    <dbReference type="NCBI Taxonomy" id="512349"/>
    <lineage>
        <taxon>Bacteria</taxon>
        <taxon>Bacillati</taxon>
        <taxon>Actinomycetota</taxon>
        <taxon>Actinomycetes</taxon>
        <taxon>Micromonosporales</taxon>
        <taxon>Micromonosporaceae</taxon>
        <taxon>Actinoplanes</taxon>
    </lineage>
</organism>
<evidence type="ECO:0000313" key="1">
    <source>
        <dbReference type="EMBL" id="MFD1368072.1"/>
    </source>
</evidence>
<keyword evidence="2" id="KW-1185">Reference proteome</keyword>
<gene>
    <name evidence="1" type="ORF">ACFQ5G_22185</name>
</gene>
<reference evidence="2" key="1">
    <citation type="journal article" date="2019" name="Int. J. Syst. Evol. Microbiol.">
        <title>The Global Catalogue of Microorganisms (GCM) 10K type strain sequencing project: providing services to taxonomists for standard genome sequencing and annotation.</title>
        <authorList>
            <consortium name="The Broad Institute Genomics Platform"/>
            <consortium name="The Broad Institute Genome Sequencing Center for Infectious Disease"/>
            <person name="Wu L."/>
            <person name="Ma J."/>
        </authorList>
    </citation>
    <scope>NUCLEOTIDE SEQUENCE [LARGE SCALE GENOMIC DNA]</scope>
    <source>
        <strain evidence="2">CCM 7526</strain>
    </source>
</reference>
<comment type="caution">
    <text evidence="1">The sequence shown here is derived from an EMBL/GenBank/DDBJ whole genome shotgun (WGS) entry which is preliminary data.</text>
</comment>